<dbReference type="Proteomes" id="UP001379949">
    <property type="component" value="Unassembled WGS sequence"/>
</dbReference>
<dbReference type="InterPro" id="IPR010710">
    <property type="entry name" value="DUF1289"/>
</dbReference>
<dbReference type="RefSeq" id="WP_341563082.1">
    <property type="nucleotide sequence ID" value="NZ_JBAKAQ010000002.1"/>
</dbReference>
<keyword evidence="2" id="KW-1185">Reference proteome</keyword>
<sequence>MEQIELFTIENPCRGVCENSVKGFCKGCLRSREERFHWHTLSNESRHQVLELCKQRRQRLLKARQDRLTLASSKALPYGMEEGGDLVPNTVLDDETFELTSEPFYPDANEY</sequence>
<organism evidence="1 2">
    <name type="scientific">Marinomonas arenicola</name>
    <dbReference type="NCBI Taxonomy" id="569601"/>
    <lineage>
        <taxon>Bacteria</taxon>
        <taxon>Pseudomonadati</taxon>
        <taxon>Pseudomonadota</taxon>
        <taxon>Gammaproteobacteria</taxon>
        <taxon>Oceanospirillales</taxon>
        <taxon>Oceanospirillaceae</taxon>
        <taxon>Marinomonas</taxon>
    </lineage>
</organism>
<gene>
    <name evidence="1" type="ORF">V6242_11805</name>
</gene>
<name>A0ABU9G5T0_9GAMM</name>
<evidence type="ECO:0000313" key="1">
    <source>
        <dbReference type="EMBL" id="MEL0613831.1"/>
    </source>
</evidence>
<reference evidence="1 2" key="1">
    <citation type="submission" date="2024-02" db="EMBL/GenBank/DDBJ databases">
        <title>Bacteria isolated from the canopy kelp, Nereocystis luetkeana.</title>
        <authorList>
            <person name="Pfister C.A."/>
            <person name="Younker I.T."/>
            <person name="Light S.H."/>
        </authorList>
    </citation>
    <scope>NUCLEOTIDE SEQUENCE [LARGE SCALE GENOMIC DNA]</scope>
    <source>
        <strain evidence="1 2">TI.4.07</strain>
    </source>
</reference>
<protein>
    <submittedName>
        <fullName evidence="1">DUF1289 domain-containing protein</fullName>
    </submittedName>
</protein>
<dbReference type="PANTHER" id="PTHR35175:SF1">
    <property type="entry name" value="OXIDOREDUCTASE"/>
    <property type="match status" value="1"/>
</dbReference>
<dbReference type="EMBL" id="JBAKAR010000009">
    <property type="protein sequence ID" value="MEL0613831.1"/>
    <property type="molecule type" value="Genomic_DNA"/>
</dbReference>
<accession>A0ABU9G5T0</accession>
<dbReference type="Pfam" id="PF06945">
    <property type="entry name" value="DUF1289"/>
    <property type="match status" value="1"/>
</dbReference>
<proteinExistence type="predicted"/>
<evidence type="ECO:0000313" key="2">
    <source>
        <dbReference type="Proteomes" id="UP001379949"/>
    </source>
</evidence>
<comment type="caution">
    <text evidence="1">The sequence shown here is derived from an EMBL/GenBank/DDBJ whole genome shotgun (WGS) entry which is preliminary data.</text>
</comment>
<dbReference type="PANTHER" id="PTHR35175">
    <property type="entry name" value="DUF1289 DOMAIN-CONTAINING PROTEIN"/>
    <property type="match status" value="1"/>
</dbReference>